<dbReference type="RefSeq" id="WP_130599377.1">
    <property type="nucleotide sequence ID" value="NZ_CP036200.1"/>
</dbReference>
<dbReference type="Proteomes" id="UP000291106">
    <property type="component" value="Chromosome"/>
</dbReference>
<dbReference type="OrthoDB" id="6078963at2"/>
<proteinExistence type="predicted"/>
<protein>
    <recommendedName>
        <fullName evidence="4">DUF481 domain-containing protein</fullName>
    </recommendedName>
</protein>
<evidence type="ECO:0000313" key="2">
    <source>
        <dbReference type="EMBL" id="QBF82844.1"/>
    </source>
</evidence>
<dbReference type="KEGG" id="smai:EXU30_09170"/>
<keyword evidence="3" id="KW-1185">Reference proteome</keyword>
<sequence>MTSNSSWLTLSFAALTATLLPIAHAQAADADETNAVEANAVETSSVAVSIDLGYESKYISEGRNNLEDGGISWGMFSAQDGKLTTYALVGRAAQQHYIEWQLGFEYAIELGADIEASVGYQRVEVYGDERESDNELFASATYTGSKWIEPSVEYTYSTENAGYFVEVSLQHHWQATEQLTISPYAIQGFDFQYATEHYNGPNHFQFGAELAYAISDSITINGHISRTIAQEDIKREYADDSDIKLNETFAGFSINMTW</sequence>
<evidence type="ECO:0008006" key="4">
    <source>
        <dbReference type="Google" id="ProtNLM"/>
    </source>
</evidence>
<evidence type="ECO:0000256" key="1">
    <source>
        <dbReference type="SAM" id="SignalP"/>
    </source>
</evidence>
<name>A0A411PHA0_9GAMM</name>
<keyword evidence="1" id="KW-0732">Signal</keyword>
<feature type="chain" id="PRO_5019572443" description="DUF481 domain-containing protein" evidence="1">
    <location>
        <begin position="28"/>
        <end position="258"/>
    </location>
</feature>
<reference evidence="2 3" key="1">
    <citation type="submission" date="2019-02" db="EMBL/GenBank/DDBJ databases">
        <title>Shewanella sp. D4-2 isolated from Dokdo Island.</title>
        <authorList>
            <person name="Baek K."/>
        </authorList>
    </citation>
    <scope>NUCLEOTIDE SEQUENCE [LARGE SCALE GENOMIC DNA]</scope>
    <source>
        <strain evidence="2 3">D4-2</strain>
    </source>
</reference>
<dbReference type="EMBL" id="CP036200">
    <property type="protein sequence ID" value="QBF82844.1"/>
    <property type="molecule type" value="Genomic_DNA"/>
</dbReference>
<evidence type="ECO:0000313" key="3">
    <source>
        <dbReference type="Proteomes" id="UP000291106"/>
    </source>
</evidence>
<gene>
    <name evidence="2" type="ORF">EXU30_09170</name>
</gene>
<accession>A0A411PHA0</accession>
<organism evidence="2 3">
    <name type="scientific">Shewanella maritima</name>
    <dbReference type="NCBI Taxonomy" id="2520507"/>
    <lineage>
        <taxon>Bacteria</taxon>
        <taxon>Pseudomonadati</taxon>
        <taxon>Pseudomonadota</taxon>
        <taxon>Gammaproteobacteria</taxon>
        <taxon>Alteromonadales</taxon>
        <taxon>Shewanellaceae</taxon>
        <taxon>Shewanella</taxon>
    </lineage>
</organism>
<feature type="signal peptide" evidence="1">
    <location>
        <begin position="1"/>
        <end position="27"/>
    </location>
</feature>
<dbReference type="AlphaFoldDB" id="A0A411PHA0"/>